<dbReference type="InterPro" id="IPR005846">
    <property type="entry name" value="A-D-PHexomutase_a/b/a-III"/>
</dbReference>
<dbReference type="AlphaFoldDB" id="M0BTX8"/>
<organism evidence="12 13">
    <name type="scientific">Halovivax asiaticus JCM 14624</name>
    <dbReference type="NCBI Taxonomy" id="1227490"/>
    <lineage>
        <taxon>Archaea</taxon>
        <taxon>Methanobacteriati</taxon>
        <taxon>Methanobacteriota</taxon>
        <taxon>Stenosarchaea group</taxon>
        <taxon>Halobacteria</taxon>
        <taxon>Halobacteriales</taxon>
        <taxon>Natrialbaceae</taxon>
        <taxon>Halovivax</taxon>
    </lineage>
</organism>
<evidence type="ECO:0000313" key="13">
    <source>
        <dbReference type="Proteomes" id="UP000011560"/>
    </source>
</evidence>
<reference evidence="12 13" key="1">
    <citation type="journal article" date="2014" name="PLoS Genet.">
        <title>Phylogenetically driven sequencing of extremely halophilic archaea reveals strategies for static and dynamic osmo-response.</title>
        <authorList>
            <person name="Becker E.A."/>
            <person name="Seitzer P.M."/>
            <person name="Tritt A."/>
            <person name="Larsen D."/>
            <person name="Krusor M."/>
            <person name="Yao A.I."/>
            <person name="Wu D."/>
            <person name="Madern D."/>
            <person name="Eisen J.A."/>
            <person name="Darling A.E."/>
            <person name="Facciotti M.T."/>
        </authorList>
    </citation>
    <scope>NUCLEOTIDE SEQUENCE [LARGE SCALE GENOMIC DNA]</scope>
    <source>
        <strain evidence="12 13">JCM 14624</strain>
    </source>
</reference>
<comment type="cofactor">
    <cofactor evidence="1">
        <name>Mg(2+)</name>
        <dbReference type="ChEBI" id="CHEBI:18420"/>
    </cofactor>
</comment>
<dbReference type="EMBL" id="AOIQ01000006">
    <property type="protein sequence ID" value="ELZ13858.1"/>
    <property type="molecule type" value="Genomic_DNA"/>
</dbReference>
<feature type="domain" description="Alpha-D-phosphohexomutase C-terminal" evidence="8">
    <location>
        <begin position="421"/>
        <end position="477"/>
    </location>
</feature>
<dbReference type="InterPro" id="IPR005841">
    <property type="entry name" value="Alpha-D-phosphohexomutase_SF"/>
</dbReference>
<evidence type="ECO:0000259" key="10">
    <source>
        <dbReference type="Pfam" id="PF02879"/>
    </source>
</evidence>
<dbReference type="SUPFAM" id="SSF53738">
    <property type="entry name" value="Phosphoglucomutase, first 3 domains"/>
    <property type="match status" value="3"/>
</dbReference>
<protein>
    <submittedName>
        <fullName evidence="12">Phosphoglucosamine mutase</fullName>
    </submittedName>
</protein>
<dbReference type="Pfam" id="PF02878">
    <property type="entry name" value="PGM_PMM_I"/>
    <property type="match status" value="1"/>
</dbReference>
<dbReference type="InterPro" id="IPR016055">
    <property type="entry name" value="A-D-PHexomutase_a/b/a-I/II/III"/>
</dbReference>
<evidence type="ECO:0000256" key="4">
    <source>
        <dbReference type="ARBA" id="ARBA00022723"/>
    </source>
</evidence>
<feature type="domain" description="Alpha-D-phosphohexomutase alpha/beta/alpha" evidence="11">
    <location>
        <begin position="306"/>
        <end position="393"/>
    </location>
</feature>
<keyword evidence="4 7" id="KW-0479">Metal-binding</keyword>
<dbReference type="Proteomes" id="UP000011560">
    <property type="component" value="Unassembled WGS sequence"/>
</dbReference>
<dbReference type="Pfam" id="PF02880">
    <property type="entry name" value="PGM_PMM_III"/>
    <property type="match status" value="1"/>
</dbReference>
<evidence type="ECO:0000256" key="1">
    <source>
        <dbReference type="ARBA" id="ARBA00001946"/>
    </source>
</evidence>
<proteinExistence type="inferred from homology"/>
<dbReference type="CDD" id="cd03087">
    <property type="entry name" value="PGM_like1"/>
    <property type="match status" value="1"/>
</dbReference>
<dbReference type="PATRIC" id="fig|1227490.4.peg.691"/>
<accession>M0BTX8</accession>
<dbReference type="Pfam" id="PF02879">
    <property type="entry name" value="PGM_PMM_II"/>
    <property type="match status" value="1"/>
</dbReference>
<dbReference type="InterPro" id="IPR024086">
    <property type="entry name" value="GlmM_arc-type"/>
</dbReference>
<comment type="similarity">
    <text evidence="2 7">Belongs to the phosphohexose mutase family.</text>
</comment>
<gene>
    <name evidence="12" type="ORF">C479_03396</name>
</gene>
<evidence type="ECO:0000256" key="6">
    <source>
        <dbReference type="ARBA" id="ARBA00023235"/>
    </source>
</evidence>
<dbReference type="InterPro" id="IPR005845">
    <property type="entry name" value="A-D-PHexomutase_a/b/a-II"/>
</dbReference>
<dbReference type="GO" id="GO:0005975">
    <property type="term" value="P:carbohydrate metabolic process"/>
    <property type="evidence" value="ECO:0007669"/>
    <property type="project" value="InterPro"/>
</dbReference>
<dbReference type="InterPro" id="IPR005844">
    <property type="entry name" value="A-D-PHexomutase_a/b/a-I"/>
</dbReference>
<keyword evidence="13" id="KW-1185">Reference proteome</keyword>
<name>M0BTX8_9EURY</name>
<dbReference type="InterPro" id="IPR036900">
    <property type="entry name" value="A-D-PHexomutase_C_sf"/>
</dbReference>
<sequence>MERIPTFSSGPPGVTGMSLFGTSGVRGPVGDVVTAELALSVGRAVGVDADRVVVGRDVRETGDLLVDAVAAGLRESGTDVVDVGVATTPTIARSVGWRDADLGIAVTASHNPPADNGLKLWDETGKALDRDSLSTIEERIEVGETDLVAWDAVGERTSWTEATDRHVDALVDAVSIPDEPALERQPSVVVDVGSGTGSITAAALRELGCHVETLNALPDGRFPARPSEPTPANCETLSRVVATTDADLGVAHDGDADRLVAVTKDGTILDGDVLLALFGCDAVERADALEHTGGESSEPAVSSDELLVAAPVNTSLAVDDALADVGASLTRTRVGDGYVAERATDPAVVFGGEPSGAWIWPDETPCPDGPLAACRLAALVARDGPLSDLAADVPSYPIHRESIETDEKAAVVGALAASIADGAGPGPIEATDDRDGLRVDLGDAWYLLRASGTQPLVRITAQARDDDRAQEVFEAARQLVDETVERESD</sequence>
<dbReference type="NCBIfam" id="TIGR03990">
    <property type="entry name" value="Arch_GlmM"/>
    <property type="match status" value="1"/>
</dbReference>
<dbReference type="SUPFAM" id="SSF55957">
    <property type="entry name" value="Phosphoglucomutase, C-terminal domain"/>
    <property type="match status" value="1"/>
</dbReference>
<evidence type="ECO:0000256" key="5">
    <source>
        <dbReference type="ARBA" id="ARBA00022842"/>
    </source>
</evidence>
<dbReference type="PROSITE" id="PS00710">
    <property type="entry name" value="PGM_PMM"/>
    <property type="match status" value="1"/>
</dbReference>
<dbReference type="STRING" id="1227490.C479_03396"/>
<dbReference type="InterPro" id="IPR005843">
    <property type="entry name" value="A-D-PHexomutase_C"/>
</dbReference>
<feature type="domain" description="Alpha-D-phosphohexomutase alpha/beta/alpha" evidence="10">
    <location>
        <begin position="165"/>
        <end position="266"/>
    </location>
</feature>
<dbReference type="GO" id="GO:0008966">
    <property type="term" value="F:phosphoglucosamine mutase activity"/>
    <property type="evidence" value="ECO:0007669"/>
    <property type="project" value="InterPro"/>
</dbReference>
<evidence type="ECO:0000256" key="3">
    <source>
        <dbReference type="ARBA" id="ARBA00022553"/>
    </source>
</evidence>
<dbReference type="Gene3D" id="3.40.120.10">
    <property type="entry name" value="Alpha-D-Glucose-1,6-Bisphosphate, subunit A, domain 3"/>
    <property type="match status" value="3"/>
</dbReference>
<evidence type="ECO:0000259" key="8">
    <source>
        <dbReference type="Pfam" id="PF00408"/>
    </source>
</evidence>
<dbReference type="PANTHER" id="PTHR43771">
    <property type="entry name" value="PHOSPHOMANNOMUTASE"/>
    <property type="match status" value="1"/>
</dbReference>
<evidence type="ECO:0000259" key="9">
    <source>
        <dbReference type="Pfam" id="PF02878"/>
    </source>
</evidence>
<evidence type="ECO:0000259" key="11">
    <source>
        <dbReference type="Pfam" id="PF02880"/>
    </source>
</evidence>
<dbReference type="InterPro" id="IPR016066">
    <property type="entry name" value="A-D-PHexomutase_CS"/>
</dbReference>
<evidence type="ECO:0000313" key="12">
    <source>
        <dbReference type="EMBL" id="ELZ13858.1"/>
    </source>
</evidence>
<feature type="domain" description="Alpha-D-phosphohexomutase alpha/beta/alpha" evidence="9">
    <location>
        <begin position="18"/>
        <end position="142"/>
    </location>
</feature>
<dbReference type="Gene3D" id="3.30.310.50">
    <property type="entry name" value="Alpha-D-phosphohexomutase, C-terminal domain"/>
    <property type="match status" value="1"/>
</dbReference>
<evidence type="ECO:0000256" key="2">
    <source>
        <dbReference type="ARBA" id="ARBA00010231"/>
    </source>
</evidence>
<keyword evidence="3" id="KW-0597">Phosphoprotein</keyword>
<dbReference type="PRINTS" id="PR00509">
    <property type="entry name" value="PGMPMM"/>
</dbReference>
<dbReference type="GO" id="GO:0000287">
    <property type="term" value="F:magnesium ion binding"/>
    <property type="evidence" value="ECO:0007669"/>
    <property type="project" value="InterPro"/>
</dbReference>
<evidence type="ECO:0000256" key="7">
    <source>
        <dbReference type="RuleBase" id="RU004326"/>
    </source>
</evidence>
<keyword evidence="6" id="KW-0413">Isomerase</keyword>
<keyword evidence="5 7" id="KW-0460">Magnesium</keyword>
<dbReference type="PANTHER" id="PTHR43771:SF1">
    <property type="entry name" value="PHOSPHOMANNOMUTASE"/>
    <property type="match status" value="1"/>
</dbReference>
<comment type="caution">
    <text evidence="12">The sequence shown here is derived from an EMBL/GenBank/DDBJ whole genome shotgun (WGS) entry which is preliminary data.</text>
</comment>
<dbReference type="Pfam" id="PF00408">
    <property type="entry name" value="PGM_PMM_IV"/>
    <property type="match status" value="1"/>
</dbReference>